<organism evidence="2 3">
    <name type="scientific">Riccia fluitans</name>
    <dbReference type="NCBI Taxonomy" id="41844"/>
    <lineage>
        <taxon>Eukaryota</taxon>
        <taxon>Viridiplantae</taxon>
        <taxon>Streptophyta</taxon>
        <taxon>Embryophyta</taxon>
        <taxon>Marchantiophyta</taxon>
        <taxon>Marchantiopsida</taxon>
        <taxon>Marchantiidae</taxon>
        <taxon>Marchantiales</taxon>
        <taxon>Ricciaceae</taxon>
        <taxon>Riccia</taxon>
    </lineage>
</organism>
<gene>
    <name evidence="2" type="ORF">R1flu_010013</name>
</gene>
<protein>
    <submittedName>
        <fullName evidence="2">Uncharacterized protein</fullName>
    </submittedName>
</protein>
<evidence type="ECO:0000313" key="2">
    <source>
        <dbReference type="EMBL" id="KAL2642426.1"/>
    </source>
</evidence>
<accession>A0ABD1Z3S9</accession>
<name>A0ABD1Z3S9_9MARC</name>
<dbReference type="Proteomes" id="UP001605036">
    <property type="component" value="Unassembled WGS sequence"/>
</dbReference>
<keyword evidence="3" id="KW-1185">Reference proteome</keyword>
<comment type="caution">
    <text evidence="2">The sequence shown here is derived from an EMBL/GenBank/DDBJ whole genome shotgun (WGS) entry which is preliminary data.</text>
</comment>
<evidence type="ECO:0000256" key="1">
    <source>
        <dbReference type="SAM" id="MobiDB-lite"/>
    </source>
</evidence>
<feature type="region of interest" description="Disordered" evidence="1">
    <location>
        <begin position="77"/>
        <end position="104"/>
    </location>
</feature>
<proteinExistence type="predicted"/>
<dbReference type="EMBL" id="JBHFFA010000002">
    <property type="protein sequence ID" value="KAL2642426.1"/>
    <property type="molecule type" value="Genomic_DNA"/>
</dbReference>
<reference evidence="2 3" key="1">
    <citation type="submission" date="2024-09" db="EMBL/GenBank/DDBJ databases">
        <title>Chromosome-scale assembly of Riccia fluitans.</title>
        <authorList>
            <person name="Paukszto L."/>
            <person name="Sawicki J."/>
            <person name="Karawczyk K."/>
            <person name="Piernik-Szablinska J."/>
            <person name="Szczecinska M."/>
            <person name="Mazdziarz M."/>
        </authorList>
    </citation>
    <scope>NUCLEOTIDE SEQUENCE [LARGE SCALE GENOMIC DNA]</scope>
    <source>
        <strain evidence="2">Rf_01</strain>
        <tissue evidence="2">Aerial parts of the thallus</tissue>
    </source>
</reference>
<dbReference type="AlphaFoldDB" id="A0ABD1Z3S9"/>
<sequence length="367" mass="40432">MLLPTWIILKNALIEVEAIASRFKSEQFSSWLKNRDAILNWIERVLISVSNPLLASSATFGQNGSGSSRQMVIQSNATNEESWDTRSGDAPGTNNGSLLADAPAESPSEFARSVRINALQPRLYTTLEISGPNPGTSSFSNNQEDGDFCPGTSVALITLQVESLPVTALTENHLLTPTREEPLCREGRNAIPPVYLLRSEGSSGPDSHLLVHPFNSLIASLEHFDLNQEGSIRQICHLCCWDDRHPEKLAPDQHRIACMHNTRKSTFADHGGSQDKFSFQNRQNSQTDNRGRHWYIWGRLEGLPQKGHAQVLTASHSTSPHNEDLCVAALRLSDALRLLSILQDFILTTVAVGVDWCKSSTSSSVNL</sequence>
<evidence type="ECO:0000313" key="3">
    <source>
        <dbReference type="Proteomes" id="UP001605036"/>
    </source>
</evidence>